<dbReference type="Gene3D" id="2.60.15.10">
    <property type="entry name" value="F0F1 ATP synthase delta/epsilon subunit, N-terminal"/>
    <property type="match status" value="1"/>
</dbReference>
<gene>
    <name evidence="10" type="ORF">METZ01_LOCUS52794</name>
</gene>
<dbReference type="GO" id="GO:0045259">
    <property type="term" value="C:proton-transporting ATP synthase complex"/>
    <property type="evidence" value="ECO:0007669"/>
    <property type="project" value="UniProtKB-KW"/>
</dbReference>
<dbReference type="GO" id="GO:0046933">
    <property type="term" value="F:proton-transporting ATP synthase activity, rotational mechanism"/>
    <property type="evidence" value="ECO:0007669"/>
    <property type="project" value="InterPro"/>
</dbReference>
<evidence type="ECO:0008006" key="11">
    <source>
        <dbReference type="Google" id="ProtNLM"/>
    </source>
</evidence>
<dbReference type="InterPro" id="IPR020547">
    <property type="entry name" value="ATP_synth_F1_esu_C"/>
</dbReference>
<dbReference type="Pfam" id="PF00401">
    <property type="entry name" value="ATP-synt_DE"/>
    <property type="match status" value="1"/>
</dbReference>
<name>A0A381S7A7_9ZZZZ</name>
<accession>A0A381S7A7</accession>
<evidence type="ECO:0000313" key="10">
    <source>
        <dbReference type="EMBL" id="SUZ99940.1"/>
    </source>
</evidence>
<evidence type="ECO:0000256" key="6">
    <source>
        <dbReference type="ARBA" id="ARBA00023196"/>
    </source>
</evidence>
<protein>
    <recommendedName>
        <fullName evidence="11">ATP synthase F1 complex delta/epsilon subunit N-terminal domain-containing protein</fullName>
    </recommendedName>
</protein>
<evidence type="ECO:0000256" key="4">
    <source>
        <dbReference type="ARBA" id="ARBA00023065"/>
    </source>
</evidence>
<dbReference type="AlphaFoldDB" id="A0A381S7A7"/>
<dbReference type="InterPro" id="IPR020546">
    <property type="entry name" value="ATP_synth_F1_dsu/esu_N"/>
</dbReference>
<evidence type="ECO:0000256" key="5">
    <source>
        <dbReference type="ARBA" id="ARBA00023136"/>
    </source>
</evidence>
<organism evidence="10">
    <name type="scientific">marine metagenome</name>
    <dbReference type="NCBI Taxonomy" id="408172"/>
    <lineage>
        <taxon>unclassified sequences</taxon>
        <taxon>metagenomes</taxon>
        <taxon>ecological metagenomes</taxon>
    </lineage>
</organism>
<feature type="domain" description="ATP synthase epsilon subunit C-terminal" evidence="8">
    <location>
        <begin position="59"/>
        <end position="103"/>
    </location>
</feature>
<evidence type="ECO:0000256" key="7">
    <source>
        <dbReference type="ARBA" id="ARBA00023310"/>
    </source>
</evidence>
<dbReference type="PANTHER" id="PTHR13822">
    <property type="entry name" value="ATP SYNTHASE DELTA/EPSILON CHAIN"/>
    <property type="match status" value="1"/>
</dbReference>
<feature type="domain" description="ATP synthase F1 complex delta/epsilon subunit N-terminal" evidence="9">
    <location>
        <begin position="2"/>
        <end position="54"/>
    </location>
</feature>
<dbReference type="CDD" id="cd12152">
    <property type="entry name" value="F1-ATPase_delta"/>
    <property type="match status" value="1"/>
</dbReference>
<evidence type="ECO:0000256" key="2">
    <source>
        <dbReference type="ARBA" id="ARBA00005712"/>
    </source>
</evidence>
<dbReference type="EMBL" id="UINC01002752">
    <property type="protein sequence ID" value="SUZ99940.1"/>
    <property type="molecule type" value="Genomic_DNA"/>
</dbReference>
<evidence type="ECO:0000256" key="1">
    <source>
        <dbReference type="ARBA" id="ARBA00004202"/>
    </source>
</evidence>
<keyword evidence="3" id="KW-0813">Transport</keyword>
<dbReference type="Pfam" id="PF02823">
    <property type="entry name" value="ATP-synt_DE_N"/>
    <property type="match status" value="1"/>
</dbReference>
<keyword evidence="6" id="KW-0139">CF(1)</keyword>
<dbReference type="InterPro" id="IPR036794">
    <property type="entry name" value="ATP_F1_dsu/esu_C_sf"/>
</dbReference>
<keyword evidence="7" id="KW-0066">ATP synthesis</keyword>
<evidence type="ECO:0000259" key="8">
    <source>
        <dbReference type="Pfam" id="PF00401"/>
    </source>
</evidence>
<dbReference type="InterPro" id="IPR036771">
    <property type="entry name" value="ATPsynth_dsu/esu_N"/>
</dbReference>
<dbReference type="PANTHER" id="PTHR13822:SF10">
    <property type="entry name" value="ATP SYNTHASE EPSILON CHAIN, CHLOROPLASTIC"/>
    <property type="match status" value="1"/>
</dbReference>
<sequence length="105" mass="11750">MDGSFGVMANHLEGIIALSIGEIKVTIDGKEEYLATSGGYTEITDEKMQLLVESVEGSDEIDMDRAKRSLERAQVRKEKHSPEIDGARVEVSLYRALNRLRVARR</sequence>
<evidence type="ECO:0000256" key="3">
    <source>
        <dbReference type="ARBA" id="ARBA00022448"/>
    </source>
</evidence>
<comment type="subcellular location">
    <subcellularLocation>
        <location evidence="1">Cell membrane</location>
        <topology evidence="1">Peripheral membrane protein</topology>
    </subcellularLocation>
</comment>
<proteinExistence type="inferred from homology"/>
<reference evidence="10" key="1">
    <citation type="submission" date="2018-05" db="EMBL/GenBank/DDBJ databases">
        <authorList>
            <person name="Lanie J.A."/>
            <person name="Ng W.-L."/>
            <person name="Kazmierczak K.M."/>
            <person name="Andrzejewski T.M."/>
            <person name="Davidsen T.M."/>
            <person name="Wayne K.J."/>
            <person name="Tettelin H."/>
            <person name="Glass J.I."/>
            <person name="Rusch D."/>
            <person name="Podicherti R."/>
            <person name="Tsui H.-C.T."/>
            <person name="Winkler M.E."/>
        </authorList>
    </citation>
    <scope>NUCLEOTIDE SEQUENCE</scope>
</reference>
<dbReference type="SUPFAM" id="SSF46604">
    <property type="entry name" value="Epsilon subunit of F1F0-ATP synthase C-terminal domain"/>
    <property type="match status" value="1"/>
</dbReference>
<comment type="similarity">
    <text evidence="2">Belongs to the ATPase epsilon chain family.</text>
</comment>
<keyword evidence="5" id="KW-0472">Membrane</keyword>
<dbReference type="GO" id="GO:0005886">
    <property type="term" value="C:plasma membrane"/>
    <property type="evidence" value="ECO:0007669"/>
    <property type="project" value="UniProtKB-SubCell"/>
</dbReference>
<keyword evidence="4" id="KW-0406">Ion transport</keyword>
<dbReference type="Gene3D" id="1.20.5.440">
    <property type="entry name" value="ATP synthase delta/epsilon subunit, C-terminal domain"/>
    <property type="match status" value="1"/>
</dbReference>
<evidence type="ECO:0000259" key="9">
    <source>
        <dbReference type="Pfam" id="PF02823"/>
    </source>
</evidence>
<dbReference type="SUPFAM" id="SSF51344">
    <property type="entry name" value="Epsilon subunit of F1F0-ATP synthase N-terminal domain"/>
    <property type="match status" value="1"/>
</dbReference>
<dbReference type="InterPro" id="IPR001469">
    <property type="entry name" value="ATP_synth_F1_dsu/esu"/>
</dbReference>